<proteinExistence type="predicted"/>
<feature type="signal peptide" evidence="2">
    <location>
        <begin position="1"/>
        <end position="18"/>
    </location>
</feature>
<accession>R9GRT1</accession>
<protein>
    <submittedName>
        <fullName evidence="3">Uncharacterized protein</fullName>
    </submittedName>
</protein>
<gene>
    <name evidence="3" type="ORF">ADIARSV_2591</name>
</gene>
<dbReference type="AlphaFoldDB" id="R9GRT1"/>
<dbReference type="Proteomes" id="UP000014174">
    <property type="component" value="Unassembled WGS sequence"/>
</dbReference>
<evidence type="ECO:0000256" key="2">
    <source>
        <dbReference type="SAM" id="SignalP"/>
    </source>
</evidence>
<sequence length="307" mass="33381">MKLILVYLSLCLPLYTIAQGGGATAEVGKGEVHFHDNLNIGADRGPKAEAGPKGEPGPRGGSDGNKNGSNTTVSVGPGKVTVSQWASDAVIALLQEYYGTDFFSSMFSPSILPTNGPKAILISRLDKLAKEASDQNRTKDVNFINDLSNKIKNGEKIDFKFSRPNLGNIPYVSIYEPRILHNIAVRTPSGQFPGMLITVPGYMTNATGKFTELLIRFYTLDGIQFKANIFEQLYKDRNGFLVTGTGASLISENFINLSLKSFPIPYYALNLQPTNGTMTYHILAKAILYVDNVAVSTSAPTELLVKY</sequence>
<evidence type="ECO:0000313" key="4">
    <source>
        <dbReference type="Proteomes" id="UP000014174"/>
    </source>
</evidence>
<keyword evidence="2" id="KW-0732">Signal</keyword>
<dbReference type="RefSeq" id="WP_016195822.1">
    <property type="nucleotide sequence ID" value="NZ_AQPN01000092.1"/>
</dbReference>
<feature type="compositionally biased region" description="Polar residues" evidence="1">
    <location>
        <begin position="64"/>
        <end position="74"/>
    </location>
</feature>
<feature type="region of interest" description="Disordered" evidence="1">
    <location>
        <begin position="38"/>
        <end position="74"/>
    </location>
</feature>
<keyword evidence="4" id="KW-1185">Reference proteome</keyword>
<name>R9GRT1_9SPHI</name>
<comment type="caution">
    <text evidence="3">The sequence shown here is derived from an EMBL/GenBank/DDBJ whole genome shotgun (WGS) entry which is preliminary data.</text>
</comment>
<evidence type="ECO:0000313" key="3">
    <source>
        <dbReference type="EMBL" id="EOR94240.1"/>
    </source>
</evidence>
<evidence type="ECO:0000256" key="1">
    <source>
        <dbReference type="SAM" id="MobiDB-lite"/>
    </source>
</evidence>
<dbReference type="EMBL" id="AQPN01000092">
    <property type="protein sequence ID" value="EOR94240.1"/>
    <property type="molecule type" value="Genomic_DNA"/>
</dbReference>
<feature type="chain" id="PRO_5004472256" evidence="2">
    <location>
        <begin position="19"/>
        <end position="307"/>
    </location>
</feature>
<reference evidence="3 4" key="1">
    <citation type="journal article" date="2013" name="Genome Announc.">
        <title>Draft Genome Sequence of Arcticibacter svalbardensis Strain MN12-7T, a Member of the Family Sphingobacteriaceae Isolated from an Arctic Soil Sample.</title>
        <authorList>
            <person name="Shivaji S."/>
            <person name="Ara S."/>
            <person name="Prasad S."/>
            <person name="Manasa B.P."/>
            <person name="Begum Z."/>
            <person name="Singh A."/>
            <person name="Kumar Pinnaka A."/>
        </authorList>
    </citation>
    <scope>NUCLEOTIDE SEQUENCE [LARGE SCALE GENOMIC DNA]</scope>
    <source>
        <strain evidence="3 4">MN12-7</strain>
    </source>
</reference>
<organism evidence="3 4">
    <name type="scientific">Arcticibacter svalbardensis MN12-7</name>
    <dbReference type="NCBI Taxonomy" id="1150600"/>
    <lineage>
        <taxon>Bacteria</taxon>
        <taxon>Pseudomonadati</taxon>
        <taxon>Bacteroidota</taxon>
        <taxon>Sphingobacteriia</taxon>
        <taxon>Sphingobacteriales</taxon>
        <taxon>Sphingobacteriaceae</taxon>
        <taxon>Arcticibacter</taxon>
    </lineage>
</organism>
<dbReference type="OrthoDB" id="9980829at2"/>
<dbReference type="eggNOG" id="ENOG5033PG3">
    <property type="taxonomic scope" value="Bacteria"/>
</dbReference>